<sequence>MNKRDEFLKTQKILRLSTIDKNNFPHITPVWYIFSGRKIYIGTDTKSQKIKNLEKNNHVSFCVDVGVNAPNIYGVMGQGIANIILEIPKAKKIAKKILLKYFKTLENKSAKQLLEDTDCIIEIIPQKYSKWSY</sequence>
<dbReference type="OrthoDB" id="139492at2157"/>
<evidence type="ECO:0000259" key="2">
    <source>
        <dbReference type="Pfam" id="PF01243"/>
    </source>
</evidence>
<dbReference type="InterPro" id="IPR052019">
    <property type="entry name" value="F420H2_bilvrd_red/Heme_oxyg"/>
</dbReference>
<dbReference type="GO" id="GO:0070967">
    <property type="term" value="F:coenzyme F420 binding"/>
    <property type="evidence" value="ECO:0007669"/>
    <property type="project" value="TreeGrafter"/>
</dbReference>
<dbReference type="Pfam" id="PF01243">
    <property type="entry name" value="PNPOx_N"/>
    <property type="match status" value="1"/>
</dbReference>
<dbReference type="PANTHER" id="PTHR35176:SF6">
    <property type="entry name" value="HEME OXYGENASE HI_0854-RELATED"/>
    <property type="match status" value="1"/>
</dbReference>
<dbReference type="SUPFAM" id="SSF50475">
    <property type="entry name" value="FMN-binding split barrel"/>
    <property type="match status" value="1"/>
</dbReference>
<proteinExistence type="predicted"/>
<organism evidence="3 4">
    <name type="scientific">Candidatus Nitrosomarinus catalinensis</name>
    <dbReference type="NCBI Taxonomy" id="1898749"/>
    <lineage>
        <taxon>Archaea</taxon>
        <taxon>Nitrososphaerota</taxon>
        <taxon>Nitrososphaeria</taxon>
        <taxon>Nitrosopumilales</taxon>
        <taxon>Nitrosopumilaceae</taxon>
        <taxon>Candidatus Nitrosomarinus</taxon>
    </lineage>
</organism>
<keyword evidence="1" id="KW-0560">Oxidoreductase</keyword>
<evidence type="ECO:0000256" key="1">
    <source>
        <dbReference type="ARBA" id="ARBA00023002"/>
    </source>
</evidence>
<dbReference type="GeneID" id="32901978"/>
<dbReference type="AlphaFoldDB" id="A0A2Z2HM91"/>
<dbReference type="InterPro" id="IPR012349">
    <property type="entry name" value="Split_barrel_FMN-bd"/>
</dbReference>
<evidence type="ECO:0000313" key="3">
    <source>
        <dbReference type="EMBL" id="ARS65131.1"/>
    </source>
</evidence>
<protein>
    <submittedName>
        <fullName evidence="3">Pyridoxamine 5'-phosphate oxidase</fullName>
    </submittedName>
</protein>
<gene>
    <name evidence="3" type="ORF">NMSP_1530</name>
</gene>
<dbReference type="Gene3D" id="2.30.110.10">
    <property type="entry name" value="Electron Transport, Fmn-binding Protein, Chain A"/>
    <property type="match status" value="1"/>
</dbReference>
<evidence type="ECO:0000313" key="4">
    <source>
        <dbReference type="Proteomes" id="UP000249949"/>
    </source>
</evidence>
<dbReference type="GO" id="GO:0005829">
    <property type="term" value="C:cytosol"/>
    <property type="evidence" value="ECO:0007669"/>
    <property type="project" value="TreeGrafter"/>
</dbReference>
<keyword evidence="4" id="KW-1185">Reference proteome</keyword>
<name>A0A2Z2HM91_9ARCH</name>
<accession>A0A2Z2HM91</accession>
<dbReference type="KEGG" id="nct:NMSP_1530"/>
<dbReference type="EMBL" id="CP021324">
    <property type="protein sequence ID" value="ARS65131.1"/>
    <property type="molecule type" value="Genomic_DNA"/>
</dbReference>
<feature type="domain" description="Pyridoxamine 5'-phosphate oxidase N-terminal" evidence="2">
    <location>
        <begin position="5"/>
        <end position="113"/>
    </location>
</feature>
<dbReference type="PANTHER" id="PTHR35176">
    <property type="entry name" value="HEME OXYGENASE HI_0854-RELATED"/>
    <property type="match status" value="1"/>
</dbReference>
<dbReference type="Proteomes" id="UP000249949">
    <property type="component" value="Chromosome"/>
</dbReference>
<reference evidence="3 4" key="1">
    <citation type="journal article" date="2017" name="Environ. Microbiol.">
        <title>Genome and epigenome of a novel marine Thaumarchaeota strain suggest viral infection, phosphorothioation DNA modification and multiple restriction systems.</title>
        <authorList>
            <person name="Ahlgren N.A."/>
            <person name="Chen Y."/>
            <person name="Needham D.M."/>
            <person name="Parada A.E."/>
            <person name="Sachdeva R."/>
            <person name="Trinh V."/>
            <person name="Chen T."/>
            <person name="Fuhrman J.A."/>
        </authorList>
    </citation>
    <scope>NUCLEOTIDE SEQUENCE [LARGE SCALE GENOMIC DNA]</scope>
    <source>
        <strain evidence="3 4">SPOT01</strain>
    </source>
</reference>
<dbReference type="InterPro" id="IPR011576">
    <property type="entry name" value="Pyridox_Oxase_N"/>
</dbReference>
<dbReference type="GO" id="GO:0016627">
    <property type="term" value="F:oxidoreductase activity, acting on the CH-CH group of donors"/>
    <property type="evidence" value="ECO:0007669"/>
    <property type="project" value="TreeGrafter"/>
</dbReference>
<dbReference type="RefSeq" id="WP_086908139.1">
    <property type="nucleotide sequence ID" value="NZ_CP021324.1"/>
</dbReference>